<reference evidence="4" key="1">
    <citation type="journal article" date="2020" name="Nature">
        <title>Giant virus diversity and host interactions through global metagenomics.</title>
        <authorList>
            <person name="Schulz F."/>
            <person name="Roux S."/>
            <person name="Paez-Espino D."/>
            <person name="Jungbluth S."/>
            <person name="Walsh D.A."/>
            <person name="Denef V.J."/>
            <person name="McMahon K.D."/>
            <person name="Konstantinidis K.T."/>
            <person name="Eloe-Fadrosh E.A."/>
            <person name="Kyrpides N.C."/>
            <person name="Woyke T."/>
        </authorList>
    </citation>
    <scope>NUCLEOTIDE SEQUENCE</scope>
    <source>
        <strain evidence="4">GVMAG-M-3300027759-42</strain>
    </source>
</reference>
<dbReference type="InterPro" id="IPR000086">
    <property type="entry name" value="NUDIX_hydrolase_dom"/>
</dbReference>
<dbReference type="SUPFAM" id="SSF55811">
    <property type="entry name" value="Nudix"/>
    <property type="match status" value="1"/>
</dbReference>
<dbReference type="AlphaFoldDB" id="A0A6C0LA58"/>
<feature type="domain" description="Nudix hydrolase" evidence="3">
    <location>
        <begin position="20"/>
        <end position="255"/>
    </location>
</feature>
<evidence type="ECO:0000259" key="3">
    <source>
        <dbReference type="PROSITE" id="PS51462"/>
    </source>
</evidence>
<evidence type="ECO:0000313" key="4">
    <source>
        <dbReference type="EMBL" id="QHU26534.1"/>
    </source>
</evidence>
<proteinExistence type="predicted"/>
<evidence type="ECO:0000259" key="2">
    <source>
        <dbReference type="PROSITE" id="PS50158"/>
    </source>
</evidence>
<dbReference type="PANTHER" id="PTHR23114">
    <property type="entry name" value="M7GPPPN-MRNA HYDROLASE"/>
    <property type="match status" value="1"/>
</dbReference>
<evidence type="ECO:0008006" key="5">
    <source>
        <dbReference type="Google" id="ProtNLM"/>
    </source>
</evidence>
<dbReference type="GO" id="GO:0008270">
    <property type="term" value="F:zinc ion binding"/>
    <property type="evidence" value="ECO:0007669"/>
    <property type="project" value="InterPro"/>
</dbReference>
<feature type="domain" description="CCHC-type" evidence="2">
    <location>
        <begin position="5"/>
        <end position="19"/>
    </location>
</feature>
<dbReference type="PROSITE" id="PS51462">
    <property type="entry name" value="NUDIX"/>
    <property type="match status" value="1"/>
</dbReference>
<dbReference type="GO" id="GO:0000290">
    <property type="term" value="P:deadenylation-dependent decapping of nuclear-transcribed mRNA"/>
    <property type="evidence" value="ECO:0007669"/>
    <property type="project" value="TreeGrafter"/>
</dbReference>
<sequence length="269" mass="32347">MNNYCNNCGKSGHLYHQCKLPITSFGIIAFRIHENQLQYLMIRRKDTLGYIDFMRGKYSVFNKDYIINMIKQMTVEEKSLLALGDFDLLWKRIWGNHNISNQYKSEENVSREKYNSLVDGILFKNELFTLKDLIEESNSFENEIWTEPEWGFPKGRRNYQESDFDCALREFSEETGYDIKYIKNIKNILPFEEIFTGSNYKSYKHKYYLTFMNSEDTMHTNNFEPTEVSKMDWKTYDECILCIRGYNLEKKKLLTNINNTIKTFRLFYY</sequence>
<name>A0A6C0LA58_9ZZZZ</name>
<dbReference type="GO" id="GO:0016787">
    <property type="term" value="F:hydrolase activity"/>
    <property type="evidence" value="ECO:0007669"/>
    <property type="project" value="UniProtKB-KW"/>
</dbReference>
<dbReference type="InterPro" id="IPR015797">
    <property type="entry name" value="NUDIX_hydrolase-like_dom_sf"/>
</dbReference>
<accession>A0A6C0LA58</accession>
<dbReference type="PANTHER" id="PTHR23114:SF22">
    <property type="entry name" value="NUDIX HYDROLASE DOMAIN-CONTAINING PROTEIN"/>
    <property type="match status" value="1"/>
</dbReference>
<dbReference type="Pfam" id="PF00293">
    <property type="entry name" value="NUDIX"/>
    <property type="match status" value="1"/>
</dbReference>
<dbReference type="GO" id="GO:0003676">
    <property type="term" value="F:nucleic acid binding"/>
    <property type="evidence" value="ECO:0007669"/>
    <property type="project" value="InterPro"/>
</dbReference>
<evidence type="ECO:0000256" key="1">
    <source>
        <dbReference type="ARBA" id="ARBA00022801"/>
    </source>
</evidence>
<dbReference type="PROSITE" id="PS50158">
    <property type="entry name" value="ZF_CCHC"/>
    <property type="match status" value="1"/>
</dbReference>
<dbReference type="GO" id="GO:0000932">
    <property type="term" value="C:P-body"/>
    <property type="evidence" value="ECO:0007669"/>
    <property type="project" value="TreeGrafter"/>
</dbReference>
<dbReference type="Gene3D" id="3.90.79.10">
    <property type="entry name" value="Nucleoside Triphosphate Pyrophosphohydrolase"/>
    <property type="match status" value="1"/>
</dbReference>
<keyword evidence="1" id="KW-0378">Hydrolase</keyword>
<dbReference type="InterPro" id="IPR020084">
    <property type="entry name" value="NUDIX_hydrolase_CS"/>
</dbReference>
<dbReference type="InterPro" id="IPR001878">
    <property type="entry name" value="Znf_CCHC"/>
</dbReference>
<dbReference type="PROSITE" id="PS00893">
    <property type="entry name" value="NUDIX_BOX"/>
    <property type="match status" value="1"/>
</dbReference>
<dbReference type="EMBL" id="MN740443">
    <property type="protein sequence ID" value="QHU26534.1"/>
    <property type="molecule type" value="Genomic_DNA"/>
</dbReference>
<organism evidence="4">
    <name type="scientific">viral metagenome</name>
    <dbReference type="NCBI Taxonomy" id="1070528"/>
    <lineage>
        <taxon>unclassified sequences</taxon>
        <taxon>metagenomes</taxon>
        <taxon>organismal metagenomes</taxon>
    </lineage>
</organism>
<protein>
    <recommendedName>
        <fullName evidence="5">Nudix hydrolase domain-containing protein</fullName>
    </recommendedName>
</protein>